<keyword evidence="8" id="KW-1133">Transmembrane helix</keyword>
<dbReference type="InterPro" id="IPR023299">
    <property type="entry name" value="ATPase_P-typ_cyto_dom_N"/>
</dbReference>
<evidence type="ECO:0000256" key="3">
    <source>
        <dbReference type="ARBA" id="ARBA00022723"/>
    </source>
</evidence>
<dbReference type="Gene3D" id="2.70.150.10">
    <property type="entry name" value="Calcium-transporting ATPase, cytoplasmic transduction domain A"/>
    <property type="match status" value="1"/>
</dbReference>
<dbReference type="Pfam" id="PF00122">
    <property type="entry name" value="E1-E2_ATPase"/>
    <property type="match status" value="1"/>
</dbReference>
<dbReference type="PROSITE" id="PS00154">
    <property type="entry name" value="ATPASE_E1_E2"/>
    <property type="match status" value="1"/>
</dbReference>
<evidence type="ECO:0000259" key="13">
    <source>
        <dbReference type="Pfam" id="PF00689"/>
    </source>
</evidence>
<keyword evidence="2" id="KW-0812">Transmembrane</keyword>
<keyword evidence="4" id="KW-0547">Nucleotide-binding</keyword>
<feature type="domain" description="P-type ATPase A" evidence="12">
    <location>
        <begin position="764"/>
        <end position="873"/>
    </location>
</feature>
<dbReference type="STRING" id="1137993.SAMN05660209_01007"/>
<protein>
    <submittedName>
        <fullName evidence="14">Cation-transporting ATPase I</fullName>
    </submittedName>
</protein>
<dbReference type="InterPro" id="IPR018303">
    <property type="entry name" value="ATPase_P-typ_P_site"/>
</dbReference>
<keyword evidence="15" id="KW-1185">Reference proteome</keyword>
<evidence type="ECO:0000313" key="14">
    <source>
        <dbReference type="EMBL" id="SDX66197.1"/>
    </source>
</evidence>
<dbReference type="RefSeq" id="WP_091152040.1">
    <property type="nucleotide sequence ID" value="NZ_FNOT01000002.1"/>
</dbReference>
<feature type="region of interest" description="Disordered" evidence="11">
    <location>
        <begin position="138"/>
        <end position="168"/>
    </location>
</feature>
<keyword evidence="7" id="KW-1278">Translocase</keyword>
<dbReference type="PANTHER" id="PTHR24093">
    <property type="entry name" value="CATION TRANSPORTING ATPASE"/>
    <property type="match status" value="1"/>
</dbReference>
<evidence type="ECO:0000256" key="10">
    <source>
        <dbReference type="ARBA" id="ARBA00049360"/>
    </source>
</evidence>
<gene>
    <name evidence="14" type="ORF">SAMN05660209_01007</name>
</gene>
<dbReference type="InterPro" id="IPR036412">
    <property type="entry name" value="HAD-like_sf"/>
</dbReference>
<organism evidence="14 15">
    <name type="scientific">Geodermatophilus africanus</name>
    <dbReference type="NCBI Taxonomy" id="1137993"/>
    <lineage>
        <taxon>Bacteria</taxon>
        <taxon>Bacillati</taxon>
        <taxon>Actinomycetota</taxon>
        <taxon>Actinomycetes</taxon>
        <taxon>Geodermatophilales</taxon>
        <taxon>Geodermatophilaceae</taxon>
        <taxon>Geodermatophilus</taxon>
    </lineage>
</organism>
<dbReference type="OrthoDB" id="9814270at2"/>
<accession>A0A1H3DIM2</accession>
<dbReference type="SUPFAM" id="SSF81653">
    <property type="entry name" value="Calcium ATPase, transduction domain A"/>
    <property type="match status" value="1"/>
</dbReference>
<dbReference type="Pfam" id="PF00689">
    <property type="entry name" value="Cation_ATPase_C"/>
    <property type="match status" value="1"/>
</dbReference>
<dbReference type="Gene3D" id="1.20.1110.10">
    <property type="entry name" value="Calcium-transporting ATPase, transmembrane domain"/>
    <property type="match status" value="1"/>
</dbReference>
<evidence type="ECO:0000256" key="8">
    <source>
        <dbReference type="ARBA" id="ARBA00022989"/>
    </source>
</evidence>
<feature type="region of interest" description="Disordered" evidence="11">
    <location>
        <begin position="274"/>
        <end position="302"/>
    </location>
</feature>
<dbReference type="PANTHER" id="PTHR24093:SF513">
    <property type="entry name" value="CATION-TRANSPORTING ATPASE I-RELATED"/>
    <property type="match status" value="1"/>
</dbReference>
<evidence type="ECO:0000313" key="15">
    <source>
        <dbReference type="Proteomes" id="UP000198921"/>
    </source>
</evidence>
<comment type="catalytic activity">
    <reaction evidence="10">
        <text>ATP + H2O = ADP + phosphate + H(+)</text>
        <dbReference type="Rhea" id="RHEA:13065"/>
        <dbReference type="ChEBI" id="CHEBI:15377"/>
        <dbReference type="ChEBI" id="CHEBI:15378"/>
        <dbReference type="ChEBI" id="CHEBI:30616"/>
        <dbReference type="ChEBI" id="CHEBI:43474"/>
        <dbReference type="ChEBI" id="CHEBI:456216"/>
    </reaction>
</comment>
<dbReference type="GO" id="GO:0016887">
    <property type="term" value="F:ATP hydrolysis activity"/>
    <property type="evidence" value="ECO:0007669"/>
    <property type="project" value="InterPro"/>
</dbReference>
<feature type="region of interest" description="Disordered" evidence="11">
    <location>
        <begin position="665"/>
        <end position="687"/>
    </location>
</feature>
<comment type="subcellular location">
    <subcellularLocation>
        <location evidence="1">Cell membrane</location>
        <topology evidence="1">Multi-pass membrane protein</topology>
    </subcellularLocation>
</comment>
<dbReference type="NCBIfam" id="TIGR01494">
    <property type="entry name" value="ATPase_P-type"/>
    <property type="match status" value="2"/>
</dbReference>
<feature type="domain" description="Cation-transporting P-type ATPase C-terminal" evidence="13">
    <location>
        <begin position="1338"/>
        <end position="1491"/>
    </location>
</feature>
<dbReference type="PRINTS" id="PR00120">
    <property type="entry name" value="HATPASE"/>
</dbReference>
<dbReference type="GO" id="GO:0005886">
    <property type="term" value="C:plasma membrane"/>
    <property type="evidence" value="ECO:0007669"/>
    <property type="project" value="UniProtKB-SubCell"/>
</dbReference>
<dbReference type="InterPro" id="IPR023298">
    <property type="entry name" value="ATPase_P-typ_TM_dom_sf"/>
</dbReference>
<dbReference type="Gene3D" id="3.40.50.1000">
    <property type="entry name" value="HAD superfamily/HAD-like"/>
    <property type="match status" value="1"/>
</dbReference>
<dbReference type="InterPro" id="IPR006068">
    <property type="entry name" value="ATPase_P-typ_cation-transptr_C"/>
</dbReference>
<reference evidence="15" key="1">
    <citation type="submission" date="2016-10" db="EMBL/GenBank/DDBJ databases">
        <authorList>
            <person name="Varghese N."/>
            <person name="Submissions S."/>
        </authorList>
    </citation>
    <scope>NUCLEOTIDE SEQUENCE [LARGE SCALE GENOMIC DNA]</scope>
    <source>
        <strain evidence="15">DSM 45422</strain>
    </source>
</reference>
<evidence type="ECO:0000256" key="7">
    <source>
        <dbReference type="ARBA" id="ARBA00022967"/>
    </source>
</evidence>
<keyword evidence="6" id="KW-0460">Magnesium</keyword>
<dbReference type="SFLD" id="SFLDG00002">
    <property type="entry name" value="C1.7:_P-type_atpase_like"/>
    <property type="match status" value="1"/>
</dbReference>
<evidence type="ECO:0000256" key="6">
    <source>
        <dbReference type="ARBA" id="ARBA00022842"/>
    </source>
</evidence>
<keyword evidence="9" id="KW-0472">Membrane</keyword>
<dbReference type="SUPFAM" id="SSF81665">
    <property type="entry name" value="Calcium ATPase, transmembrane domain M"/>
    <property type="match status" value="1"/>
</dbReference>
<evidence type="ECO:0000256" key="1">
    <source>
        <dbReference type="ARBA" id="ARBA00004651"/>
    </source>
</evidence>
<keyword evidence="5" id="KW-0067">ATP-binding</keyword>
<dbReference type="Proteomes" id="UP000198921">
    <property type="component" value="Unassembled WGS sequence"/>
</dbReference>
<dbReference type="GO" id="GO:0046872">
    <property type="term" value="F:metal ion binding"/>
    <property type="evidence" value="ECO:0007669"/>
    <property type="project" value="UniProtKB-KW"/>
</dbReference>
<name>A0A1H3DIM2_9ACTN</name>
<evidence type="ECO:0000259" key="12">
    <source>
        <dbReference type="Pfam" id="PF00122"/>
    </source>
</evidence>
<dbReference type="Pfam" id="PF13246">
    <property type="entry name" value="Cation_ATPase"/>
    <property type="match status" value="1"/>
</dbReference>
<dbReference type="InterPro" id="IPR044492">
    <property type="entry name" value="P_typ_ATPase_HD_dom"/>
</dbReference>
<dbReference type="InterPro" id="IPR001757">
    <property type="entry name" value="P_typ_ATPase"/>
</dbReference>
<evidence type="ECO:0000256" key="5">
    <source>
        <dbReference type="ARBA" id="ARBA00022840"/>
    </source>
</evidence>
<dbReference type="InterPro" id="IPR059000">
    <property type="entry name" value="ATPase_P-type_domA"/>
</dbReference>
<dbReference type="SUPFAM" id="SSF56784">
    <property type="entry name" value="HAD-like"/>
    <property type="match status" value="1"/>
</dbReference>
<evidence type="ECO:0000256" key="9">
    <source>
        <dbReference type="ARBA" id="ARBA00023136"/>
    </source>
</evidence>
<dbReference type="InterPro" id="IPR023214">
    <property type="entry name" value="HAD_sf"/>
</dbReference>
<sequence>MTTVLEMGPALVRGSWRGTWQLARSAAAVPASLAREVTALPTTVRAATSAGAGAGTDRTVWAVGGRAVLEVRGLDRAGVDRSAAAAVVQDTVAAQDGVIRALVDPGTSVLAVHFDRERCTLAEVADVLGAAEERLLAGPRSDPVAGPPDLPGVTTDAPREDTRSGSALPGAPDAEVLLVADLVALAAVAVARLARVPGLPTGAAALVALVDQQPWLRQRLVDRLGEVGAARALALAGVVANGLTLSTPALLVDVAVRSQGLRAEHARQATWIEREPDLLGRHRPPRPAPEDVEPRPVPLPRGPVERLTERAATGSLLAAGGVLAATRSPDLAGRALLAGVPRAAQAAREAFADQLGVGLGSRGVLVVDPSALRRLDRVTCVVVQTTLLHGERPLVVEARSTADDWTTERVWRHAQRLLHADAGPGPRPRSEVLVALEDAPRAASAAGGGAVTHRALSVRGRTVGEVLIGRELDPLTDAVLAAVREAGLRLVLTEDAAAAHLASRADEVLRDGTGGATWLRGEVRRLQTAGEVVVVVGTDPAALGAADVGIGLVAASGPVPWGADLIAGPGLAEVPRLLAAASAAREVSERGVRVAAGATFLSGLLLAVGHRGQDGRAVWPVTLAAAGAMLSGVQGARSVARLPDPVPVWHTPWHALEPEEVLDRLPEPDTGALTGVAPDEDEQDGSPVRRAARSLVALVTNTRAELADPLTPVLATGAAASAVIGSPGDALLVSGVLAGSAVISGAQRMRADRALRELLQGQRLSARVVARVGNGAPRRLPATVLQAGHVIDLQAGDVVPADARLLAVQDLEVDEATLTGESAAVGKQVGATPGAELPDRACMVYEGTTVVAGTGRALVVALGAATEAGRALALAGRASGPEGIQSRLEELTSRGLPVTLLGGAAVTALALLRRSPLRTAVASGVGVAVAAVPEGLPLMATVAQLGAARRLSGRGVLVRASRTVEALGRVDTVCFDKTGTLTEGRLRLVRVAGFDGQWAPDDLRARRVLRAAAQAGPQANGHPLAHATDQAVLDAARAVLGDDLDRAWEELVEVPFHSERGFSAVLGRTSRKARLVLKGAPEVLLPRCGYVRDDDGKRPLDRAEREHAAATVHSLAAQGLRVLAVARRNANEVAEGVLSADDVSAIGDLTLLGFIGIADTPRPESADTVAGLRQVGLRAVMITGDHPVTARAIAQGLGIPADELVTGPDLVDLEEPERVRRVARASVFARVSPEQKLQVVDSLRKSGRVVAMVGDGANDAAAIRMADVGIGMEAKGSTSARSAADLVLTEPDVSLLLDALVEGRAMWRRVRDGVAVLLGGNAGELLFTLLGTALAGRAPISTRQFLVVNMFTDLLPSMALALAPTPGDDGDRRALLAAEPPSLGAPLLRDIGLRGTVTSAGALVAWLVARRIASERRASTVALATLVGAELGQTLLLSGRNPLVLATGLGSAGVLAAVIQMPGASQLFGCTPLGPVAWAIVLGCSTAATITSAALPRLFPGLLTGAEPRAGAATGRGGGSKPVAA</sequence>
<dbReference type="EMBL" id="FNOT01000002">
    <property type="protein sequence ID" value="SDX66197.1"/>
    <property type="molecule type" value="Genomic_DNA"/>
</dbReference>
<dbReference type="GO" id="GO:0005388">
    <property type="term" value="F:P-type calcium transporter activity"/>
    <property type="evidence" value="ECO:0007669"/>
    <property type="project" value="TreeGrafter"/>
</dbReference>
<dbReference type="SFLD" id="SFLDF00027">
    <property type="entry name" value="p-type_atpase"/>
    <property type="match status" value="1"/>
</dbReference>
<evidence type="ECO:0000256" key="4">
    <source>
        <dbReference type="ARBA" id="ARBA00022741"/>
    </source>
</evidence>
<dbReference type="PRINTS" id="PR00119">
    <property type="entry name" value="CATATPASE"/>
</dbReference>
<evidence type="ECO:0000256" key="11">
    <source>
        <dbReference type="SAM" id="MobiDB-lite"/>
    </source>
</evidence>
<dbReference type="InterPro" id="IPR008250">
    <property type="entry name" value="ATPase_P-typ_transduc_dom_A_sf"/>
</dbReference>
<dbReference type="Gene3D" id="3.40.1110.10">
    <property type="entry name" value="Calcium-transporting ATPase, cytoplasmic domain N"/>
    <property type="match status" value="1"/>
</dbReference>
<evidence type="ECO:0000256" key="2">
    <source>
        <dbReference type="ARBA" id="ARBA00022692"/>
    </source>
</evidence>
<dbReference type="GO" id="GO:0005524">
    <property type="term" value="F:ATP binding"/>
    <property type="evidence" value="ECO:0007669"/>
    <property type="project" value="UniProtKB-KW"/>
</dbReference>
<proteinExistence type="predicted"/>
<keyword evidence="3" id="KW-0479">Metal-binding</keyword>
<dbReference type="SFLD" id="SFLDS00003">
    <property type="entry name" value="Haloacid_Dehalogenase"/>
    <property type="match status" value="1"/>
</dbReference>